<reference evidence="2" key="1">
    <citation type="journal article" date="2014" name="Int. J. Syst. Evol. Microbiol.">
        <title>Complete genome sequence of Corynebacterium casei LMG S-19264T (=DSM 44701T), isolated from a smear-ripened cheese.</title>
        <authorList>
            <consortium name="US DOE Joint Genome Institute (JGI-PGF)"/>
            <person name="Walter F."/>
            <person name="Albersmeier A."/>
            <person name="Kalinowski J."/>
            <person name="Ruckert C."/>
        </authorList>
    </citation>
    <scope>NUCLEOTIDE SEQUENCE</scope>
    <source>
        <strain evidence="2">NBRC 108769</strain>
    </source>
</reference>
<dbReference type="InterPro" id="IPR019587">
    <property type="entry name" value="Polyketide_cyclase/dehydratase"/>
</dbReference>
<keyword evidence="3" id="KW-1185">Reference proteome</keyword>
<dbReference type="Gene3D" id="3.20.80.10">
    <property type="entry name" value="Regulatory factor, effector binding domain"/>
    <property type="match status" value="1"/>
</dbReference>
<name>A0AA37SPF5_9BACT</name>
<dbReference type="RefSeq" id="WP_235293222.1">
    <property type="nucleotide sequence ID" value="NZ_BSOH01000005.1"/>
</dbReference>
<dbReference type="InterPro" id="IPR029442">
    <property type="entry name" value="GyrI-like"/>
</dbReference>
<evidence type="ECO:0000259" key="1">
    <source>
        <dbReference type="SMART" id="SM00871"/>
    </source>
</evidence>
<protein>
    <submittedName>
        <fullName evidence="2">Transcriptional regulator</fullName>
    </submittedName>
</protein>
<proteinExistence type="predicted"/>
<organism evidence="2 3">
    <name type="scientific">Portibacter lacus</name>
    <dbReference type="NCBI Taxonomy" id="1099794"/>
    <lineage>
        <taxon>Bacteria</taxon>
        <taxon>Pseudomonadati</taxon>
        <taxon>Bacteroidota</taxon>
        <taxon>Saprospiria</taxon>
        <taxon>Saprospirales</taxon>
        <taxon>Haliscomenobacteraceae</taxon>
        <taxon>Portibacter</taxon>
    </lineage>
</organism>
<feature type="domain" description="AraC effector-binding" evidence="1">
    <location>
        <begin position="153"/>
        <end position="301"/>
    </location>
</feature>
<dbReference type="Pfam" id="PF10604">
    <property type="entry name" value="Polyketide_cyc2"/>
    <property type="match status" value="1"/>
</dbReference>
<evidence type="ECO:0000313" key="3">
    <source>
        <dbReference type="Proteomes" id="UP001156666"/>
    </source>
</evidence>
<dbReference type="SMART" id="SM00871">
    <property type="entry name" value="AraC_E_bind"/>
    <property type="match status" value="1"/>
</dbReference>
<dbReference type="SUPFAM" id="SSF55136">
    <property type="entry name" value="Probable bacterial effector-binding domain"/>
    <property type="match status" value="1"/>
</dbReference>
<dbReference type="InterPro" id="IPR023393">
    <property type="entry name" value="START-like_dom_sf"/>
</dbReference>
<dbReference type="AlphaFoldDB" id="A0AA37SPF5"/>
<dbReference type="SUPFAM" id="SSF55961">
    <property type="entry name" value="Bet v1-like"/>
    <property type="match status" value="1"/>
</dbReference>
<reference evidence="2" key="2">
    <citation type="submission" date="2023-01" db="EMBL/GenBank/DDBJ databases">
        <title>Draft genome sequence of Portibacter lacus strain NBRC 108769.</title>
        <authorList>
            <person name="Sun Q."/>
            <person name="Mori K."/>
        </authorList>
    </citation>
    <scope>NUCLEOTIDE SEQUENCE</scope>
    <source>
        <strain evidence="2">NBRC 108769</strain>
    </source>
</reference>
<gene>
    <name evidence="2" type="ORF">GCM10007940_10310</name>
</gene>
<dbReference type="EMBL" id="BSOH01000005">
    <property type="protein sequence ID" value="GLR16416.1"/>
    <property type="molecule type" value="Genomic_DNA"/>
</dbReference>
<comment type="caution">
    <text evidence="2">The sequence shown here is derived from an EMBL/GenBank/DDBJ whole genome shotgun (WGS) entry which is preliminary data.</text>
</comment>
<dbReference type="InterPro" id="IPR011256">
    <property type="entry name" value="Reg_factor_effector_dom_sf"/>
</dbReference>
<dbReference type="Proteomes" id="UP001156666">
    <property type="component" value="Unassembled WGS sequence"/>
</dbReference>
<dbReference type="InterPro" id="IPR010499">
    <property type="entry name" value="AraC_E-bd"/>
</dbReference>
<dbReference type="Gene3D" id="3.30.530.20">
    <property type="match status" value="1"/>
</dbReference>
<accession>A0AA37SPF5</accession>
<evidence type="ECO:0000313" key="2">
    <source>
        <dbReference type="EMBL" id="GLR16416.1"/>
    </source>
</evidence>
<dbReference type="CDD" id="cd07818">
    <property type="entry name" value="SRPBCC_1"/>
    <property type="match status" value="1"/>
</dbReference>
<sequence length="301" mass="34685">MPKFTVSRSILINAPVEKVFNTINDLNTWVVWSPWLIMDRATVVNVSGDAKSYDWNGKRTGSGDMRIINEVEYETIDLDLNFIKPFKSHAKVNFTLNSEGNNTNVTWNMDSSLPFFMFWMKKMMMAFIGNDYERGLNLLKDYVEDGEIHSELNFIGEHQFSGSKYIGVERETNLDTAASKMGEDIQKLHGFGDMSNVFMMYKKWDMVKNQAHYLAGMFVDEIPSNLPAEFIQGQIPSTKIYTLEHVGPYRHLGNAWSTMSNMQRSKEFKVRKDIFPFETYKNDPGSTAENELLTHINFAVK</sequence>
<dbReference type="Pfam" id="PF06445">
    <property type="entry name" value="GyrI-like"/>
    <property type="match status" value="1"/>
</dbReference>